<dbReference type="InterPro" id="IPR033851">
    <property type="entry name" value="M3A_MIP"/>
</dbReference>
<keyword evidence="8 15" id="KW-0378">Hydrolase</keyword>
<keyword evidence="7 15" id="KW-0479">Metal-binding</keyword>
<dbReference type="InterPro" id="IPR045090">
    <property type="entry name" value="Pept_M3A_M3B"/>
</dbReference>
<evidence type="ECO:0000313" key="18">
    <source>
        <dbReference type="EMBL" id="KAJ9608751.1"/>
    </source>
</evidence>
<evidence type="ECO:0000256" key="7">
    <source>
        <dbReference type="ARBA" id="ARBA00022723"/>
    </source>
</evidence>
<dbReference type="InterPro" id="IPR024077">
    <property type="entry name" value="Neurolysin/TOP_dom2"/>
</dbReference>
<dbReference type="GO" id="GO:0046872">
    <property type="term" value="F:metal ion binding"/>
    <property type="evidence" value="ECO:0007669"/>
    <property type="project" value="UniProtKB-UniRule"/>
</dbReference>
<reference evidence="18" key="1">
    <citation type="submission" date="2022-10" db="EMBL/GenBank/DDBJ databases">
        <title>Culturing micro-colonial fungi from biological soil crusts in the Mojave desert and describing Neophaeococcomyces mojavensis, and introducing the new genera and species Taxawa tesnikishii.</title>
        <authorList>
            <person name="Kurbessoian T."/>
            <person name="Stajich J.E."/>
        </authorList>
    </citation>
    <scope>NUCLEOTIDE SEQUENCE</scope>
    <source>
        <strain evidence="18">TK_41</strain>
    </source>
</reference>
<keyword evidence="9 15" id="KW-0862">Zinc</keyword>
<dbReference type="SUPFAM" id="SSF55486">
    <property type="entry name" value="Metalloproteases ('zincins'), catalytic domain"/>
    <property type="match status" value="1"/>
</dbReference>
<keyword evidence="12" id="KW-0496">Mitochondrion</keyword>
<evidence type="ECO:0000256" key="2">
    <source>
        <dbReference type="ARBA" id="ARBA00004305"/>
    </source>
</evidence>
<organism evidence="18 19">
    <name type="scientific">Cladophialophora chaetospira</name>
    <dbReference type="NCBI Taxonomy" id="386627"/>
    <lineage>
        <taxon>Eukaryota</taxon>
        <taxon>Fungi</taxon>
        <taxon>Dikarya</taxon>
        <taxon>Ascomycota</taxon>
        <taxon>Pezizomycotina</taxon>
        <taxon>Eurotiomycetes</taxon>
        <taxon>Chaetothyriomycetidae</taxon>
        <taxon>Chaetothyriales</taxon>
        <taxon>Herpotrichiellaceae</taxon>
        <taxon>Cladophialophora</taxon>
    </lineage>
</organism>
<sequence length="796" mass="88898">MHKALRRQPWTCARCLRKQQRANSTAAGIAVNDDNNFQSTYLHSTPSTRTKGDNALLRDVFNRKALSQATDTRRSGLIGNSLLTTPKGFKKFAETSVLQCKRLVERTLAASTAEEYKAIPKDLDRLSDLLCRVIDLSDFIRSIHPSADVAAAASASYSLMFQYMNELNTTTGLNAQLKKAWDIPEVRSQWNEEERMVAMLLMRDFAKSGIHLPEKQRQQFVSLSNDIVQLGNDFVNQMDHAKDYVSFSAKQLDGLDPTLIQGLKHHERAQIPVSSRFSKMVLHSAKDPVTRREMYLAERSASKKTVSTLEQLLLRRAQLAKLTGFDNFAQMALIEKMAKTPEAVNNFLESINANNKLHVQKELAPLLDIKRKLDQGAESLDPWDHNYLLSKLDQMEGASGPRTSKSRLQESARSYFAIGHVMQGLSSLFESLYGVRFVPKETAQGEIWHTDVRRLDVYTDKQEHIATIYCDLFSRPGKQAHPAHFTLLCSREISNEEIRDCAERNEPLNNGMPTLSSTSGSQGETKHHQIPIIALVCGFPHSSAANEPALLSQYNLISLFHEMGHAIHSILGRTSLQGISGTRVATDFSELPSVLMESFATDPSVLKLFARHHQTDEAMPDDLIRILASSTAKDSFRQGAFSNESQILMSILDQIYHGDGPVQALRSGRYDSTAVYYDVWNQHGSMPEPWGTSWQGFFGHLHGYGASYYSYLFDTAIARRVWSRVFRSGEGAGAIDRNAGERFKEEVLRWGGGRDPWLCLEGLLGEGRGVLAEGGEEAMLEVGRWGVGVGGVGEVE</sequence>
<comment type="caution">
    <text evidence="18">The sequence shown here is derived from an EMBL/GenBank/DDBJ whole genome shotgun (WGS) entry which is preliminary data.</text>
</comment>
<comment type="function">
    <text evidence="13">Cleaves proteins, imported into the mitochondrion, to their mature size. While most mitochondrial precursor proteins are processed to the mature form in one step by mitochondrial processing peptidase (MPP), the sequential cleavage by MIP of an octapeptide after initial processing by MPP is a required step for a subgroup of nuclear-encoded precursor proteins destined for the matrix or the inner membrane.</text>
</comment>
<evidence type="ECO:0000256" key="15">
    <source>
        <dbReference type="RuleBase" id="RU003435"/>
    </source>
</evidence>
<dbReference type="CDD" id="cd06457">
    <property type="entry name" value="M3A_MIP"/>
    <property type="match status" value="1"/>
</dbReference>
<keyword evidence="6 15" id="KW-0645">Protease</keyword>
<dbReference type="InterPro" id="IPR001567">
    <property type="entry name" value="Pept_M3A_M3B_dom"/>
</dbReference>
<dbReference type="GO" id="GO:0004222">
    <property type="term" value="F:metalloendopeptidase activity"/>
    <property type="evidence" value="ECO:0007669"/>
    <property type="project" value="UniProtKB-EC"/>
</dbReference>
<dbReference type="Gene3D" id="1.10.1370.10">
    <property type="entry name" value="Neurolysin, domain 3"/>
    <property type="match status" value="1"/>
</dbReference>
<evidence type="ECO:0000256" key="5">
    <source>
        <dbReference type="ARBA" id="ARBA00018046"/>
    </source>
</evidence>
<protein>
    <recommendedName>
        <fullName evidence="5">Mitochondrial intermediate peptidase</fullName>
        <ecNumber evidence="4">3.4.24.59</ecNumber>
    </recommendedName>
    <alternativeName>
        <fullName evidence="14">Octapeptidyl aminopeptidase</fullName>
    </alternativeName>
</protein>
<feature type="compositionally biased region" description="Polar residues" evidence="16">
    <location>
        <begin position="507"/>
        <end position="523"/>
    </location>
</feature>
<evidence type="ECO:0000256" key="10">
    <source>
        <dbReference type="ARBA" id="ARBA00022946"/>
    </source>
</evidence>
<comment type="similarity">
    <text evidence="3 15">Belongs to the peptidase M3 family.</text>
</comment>
<keyword evidence="10" id="KW-0809">Transit peptide</keyword>
<feature type="region of interest" description="Disordered" evidence="16">
    <location>
        <begin position="505"/>
        <end position="524"/>
    </location>
</feature>
<evidence type="ECO:0000256" key="14">
    <source>
        <dbReference type="ARBA" id="ARBA00032470"/>
    </source>
</evidence>
<gene>
    <name evidence="18" type="primary">OCT1</name>
    <name evidence="18" type="ORF">H2200_006522</name>
</gene>
<dbReference type="GO" id="GO:0006627">
    <property type="term" value="P:protein processing involved in protein targeting to mitochondrion"/>
    <property type="evidence" value="ECO:0007669"/>
    <property type="project" value="TreeGrafter"/>
</dbReference>
<dbReference type="Proteomes" id="UP001172673">
    <property type="component" value="Unassembled WGS sequence"/>
</dbReference>
<name>A0AA38X8C5_9EURO</name>
<comment type="subcellular location">
    <subcellularLocation>
        <location evidence="2">Mitochondrion matrix</location>
    </subcellularLocation>
</comment>
<evidence type="ECO:0000256" key="16">
    <source>
        <dbReference type="SAM" id="MobiDB-lite"/>
    </source>
</evidence>
<evidence type="ECO:0000259" key="17">
    <source>
        <dbReference type="Pfam" id="PF01432"/>
    </source>
</evidence>
<dbReference type="PANTHER" id="PTHR11804:SF79">
    <property type="entry name" value="MITOCHONDRIAL INTERMEDIATE PEPTIDASE"/>
    <property type="match status" value="1"/>
</dbReference>
<evidence type="ECO:0000256" key="12">
    <source>
        <dbReference type="ARBA" id="ARBA00023128"/>
    </source>
</evidence>
<evidence type="ECO:0000256" key="1">
    <source>
        <dbReference type="ARBA" id="ARBA00000436"/>
    </source>
</evidence>
<proteinExistence type="inferred from homology"/>
<dbReference type="AlphaFoldDB" id="A0AA38X8C5"/>
<evidence type="ECO:0000256" key="11">
    <source>
        <dbReference type="ARBA" id="ARBA00023049"/>
    </source>
</evidence>
<comment type="catalytic activity">
    <reaction evidence="1">
        <text>Release of an N-terminal octapeptide as second stage of processing of some proteins imported into the mitochondrion.</text>
        <dbReference type="EC" id="3.4.24.59"/>
    </reaction>
</comment>
<evidence type="ECO:0000256" key="13">
    <source>
        <dbReference type="ARBA" id="ARBA00025208"/>
    </source>
</evidence>
<dbReference type="EC" id="3.4.24.59" evidence="4"/>
<accession>A0AA38X8C5</accession>
<keyword evidence="19" id="KW-1185">Reference proteome</keyword>
<dbReference type="GO" id="GO:0006518">
    <property type="term" value="P:peptide metabolic process"/>
    <property type="evidence" value="ECO:0007669"/>
    <property type="project" value="TreeGrafter"/>
</dbReference>
<dbReference type="PANTHER" id="PTHR11804">
    <property type="entry name" value="PROTEASE M3 THIMET OLIGOPEPTIDASE-RELATED"/>
    <property type="match status" value="1"/>
</dbReference>
<evidence type="ECO:0000256" key="9">
    <source>
        <dbReference type="ARBA" id="ARBA00022833"/>
    </source>
</evidence>
<evidence type="ECO:0000256" key="8">
    <source>
        <dbReference type="ARBA" id="ARBA00022801"/>
    </source>
</evidence>
<evidence type="ECO:0000313" key="19">
    <source>
        <dbReference type="Proteomes" id="UP001172673"/>
    </source>
</evidence>
<dbReference type="InterPro" id="IPR024079">
    <property type="entry name" value="MetalloPept_cat_dom_sf"/>
</dbReference>
<feature type="domain" description="Peptidase M3A/M3B catalytic" evidence="17">
    <location>
        <begin position="282"/>
        <end position="766"/>
    </location>
</feature>
<dbReference type="EMBL" id="JAPDRK010000009">
    <property type="protein sequence ID" value="KAJ9608751.1"/>
    <property type="molecule type" value="Genomic_DNA"/>
</dbReference>
<comment type="cofactor">
    <cofactor evidence="15">
        <name>Zn(2+)</name>
        <dbReference type="ChEBI" id="CHEBI:29105"/>
    </cofactor>
    <text evidence="15">Binds 1 zinc ion.</text>
</comment>
<evidence type="ECO:0000256" key="6">
    <source>
        <dbReference type="ARBA" id="ARBA00022670"/>
    </source>
</evidence>
<evidence type="ECO:0000256" key="3">
    <source>
        <dbReference type="ARBA" id="ARBA00006040"/>
    </source>
</evidence>
<evidence type="ECO:0000256" key="4">
    <source>
        <dbReference type="ARBA" id="ARBA00012441"/>
    </source>
</evidence>
<keyword evidence="11 15" id="KW-0482">Metalloprotease</keyword>
<dbReference type="Gene3D" id="3.40.390.10">
    <property type="entry name" value="Collagenase (Catalytic Domain)"/>
    <property type="match status" value="1"/>
</dbReference>
<dbReference type="Pfam" id="PF01432">
    <property type="entry name" value="Peptidase_M3"/>
    <property type="match status" value="1"/>
</dbReference>
<dbReference type="GO" id="GO:0005759">
    <property type="term" value="C:mitochondrial matrix"/>
    <property type="evidence" value="ECO:0007669"/>
    <property type="project" value="UniProtKB-SubCell"/>
</dbReference>